<accession>A0A7K3QYJ0</accession>
<dbReference type="PANTHER" id="PTHR14239:SF10">
    <property type="entry name" value="REDUCTASE"/>
    <property type="match status" value="1"/>
</dbReference>
<comment type="caution">
    <text evidence="1">The sequence shown here is derived from an EMBL/GenBank/DDBJ whole genome shotgun (WGS) entry which is preliminary data.</text>
</comment>
<reference evidence="1 2" key="1">
    <citation type="submission" date="2020-01" db="EMBL/GenBank/DDBJ databases">
        <title>Insect and environment-associated Actinomycetes.</title>
        <authorList>
            <person name="Currrie C."/>
            <person name="Chevrette M."/>
            <person name="Carlson C."/>
            <person name="Stubbendieck R."/>
            <person name="Wendt-Pienkowski E."/>
        </authorList>
    </citation>
    <scope>NUCLEOTIDE SEQUENCE [LARGE SCALE GENOMIC DNA]</scope>
    <source>
        <strain evidence="1 2">SID7754</strain>
    </source>
</reference>
<dbReference type="PANTHER" id="PTHR14239">
    <property type="entry name" value="DUDULIN-RELATED"/>
    <property type="match status" value="1"/>
</dbReference>
<dbReference type="EMBL" id="JAAGMR010000282">
    <property type="protein sequence ID" value="NEB94861.1"/>
    <property type="molecule type" value="Genomic_DNA"/>
</dbReference>
<evidence type="ECO:0000313" key="1">
    <source>
        <dbReference type="EMBL" id="NEB94861.1"/>
    </source>
</evidence>
<proteinExistence type="predicted"/>
<sequence length="136" mass="14348">MALGHAQALADKVVVDICNPVDFSTFDSLVTPPGVATATLIAAEAPEARFVKAFNTTFAGTLAGGEVDGQPLDVFIATDDEAARTTVTEFVQSAGLNPVDCGPLRRAVELEAFQFVHMTLQDRLGLNWSSAIKILA</sequence>
<protein>
    <recommendedName>
        <fullName evidence="3">NADP oxidoreductase</fullName>
    </recommendedName>
</protein>
<dbReference type="SUPFAM" id="SSF51735">
    <property type="entry name" value="NAD(P)-binding Rossmann-fold domains"/>
    <property type="match status" value="1"/>
</dbReference>
<gene>
    <name evidence="1" type="ORF">G3I21_24795</name>
</gene>
<dbReference type="AlphaFoldDB" id="A0A7K3QYJ0"/>
<name>A0A7K3QYJ0_9ACTN</name>
<dbReference type="RefSeq" id="WP_164192795.1">
    <property type="nucleotide sequence ID" value="NZ_JAAGMR010000282.1"/>
</dbReference>
<evidence type="ECO:0000313" key="2">
    <source>
        <dbReference type="Proteomes" id="UP000470520"/>
    </source>
</evidence>
<dbReference type="Gene3D" id="3.40.50.720">
    <property type="entry name" value="NAD(P)-binding Rossmann-like Domain"/>
    <property type="match status" value="1"/>
</dbReference>
<organism evidence="1 2">
    <name type="scientific">Streptomyces bauhiniae</name>
    <dbReference type="NCBI Taxonomy" id="2340725"/>
    <lineage>
        <taxon>Bacteria</taxon>
        <taxon>Bacillati</taxon>
        <taxon>Actinomycetota</taxon>
        <taxon>Actinomycetes</taxon>
        <taxon>Kitasatosporales</taxon>
        <taxon>Streptomycetaceae</taxon>
        <taxon>Streptomyces</taxon>
    </lineage>
</organism>
<dbReference type="Proteomes" id="UP000470520">
    <property type="component" value="Unassembled WGS sequence"/>
</dbReference>
<dbReference type="InterPro" id="IPR051267">
    <property type="entry name" value="STEAP_metalloreductase"/>
</dbReference>
<dbReference type="InterPro" id="IPR036291">
    <property type="entry name" value="NAD(P)-bd_dom_sf"/>
</dbReference>
<evidence type="ECO:0008006" key="3">
    <source>
        <dbReference type="Google" id="ProtNLM"/>
    </source>
</evidence>